<proteinExistence type="predicted"/>
<accession>A0A653AKI0</accession>
<dbReference type="EMBL" id="UPXX01000035">
    <property type="protein sequence ID" value="VBB48528.1"/>
    <property type="molecule type" value="Genomic_DNA"/>
</dbReference>
<gene>
    <name evidence="1" type="ORF">TRIP_B80036</name>
</gene>
<reference evidence="1" key="1">
    <citation type="submission" date="2018-07" db="EMBL/GenBank/DDBJ databases">
        <authorList>
            <consortium name="Genoscope - CEA"/>
            <person name="William W."/>
        </authorList>
    </citation>
    <scope>NUCLEOTIDE SEQUENCE</scope>
    <source>
        <strain evidence="1">IK1</strain>
    </source>
</reference>
<sequence>MPGQHTEYAFETAIEHHLTTAGAYEKGERDSFDTERGLFVGDVIAFIQKTQPKEWDYLANLQKEKAEETLTQVCHFFYQKLIFQHVSRFYGHYSFYGRYFSRHGGLL</sequence>
<protein>
    <submittedName>
        <fullName evidence="1">Uncharacterized protein</fullName>
    </submittedName>
</protein>
<organism evidence="1">
    <name type="scientific">Uncultured Desulfatiglans sp</name>
    <dbReference type="NCBI Taxonomy" id="1748965"/>
    <lineage>
        <taxon>Bacteria</taxon>
        <taxon>Pseudomonadati</taxon>
        <taxon>Thermodesulfobacteriota</taxon>
        <taxon>Desulfobacteria</taxon>
        <taxon>Desulfatiglandales</taxon>
        <taxon>Desulfatiglandaceae</taxon>
        <taxon>Desulfatiglans</taxon>
        <taxon>environmental samples</taxon>
    </lineage>
</organism>
<name>A0A653AKI0_UNCDX</name>
<dbReference type="AlphaFoldDB" id="A0A653AKI0"/>
<evidence type="ECO:0000313" key="1">
    <source>
        <dbReference type="EMBL" id="VBB48528.1"/>
    </source>
</evidence>